<dbReference type="InterPro" id="IPR025646">
    <property type="entry name" value="DUF4350"/>
</dbReference>
<feature type="domain" description="DUF4350" evidence="1">
    <location>
        <begin position="54"/>
        <end position="232"/>
    </location>
</feature>
<evidence type="ECO:0000313" key="2">
    <source>
        <dbReference type="EMBL" id="RWX73444.1"/>
    </source>
</evidence>
<evidence type="ECO:0000259" key="1">
    <source>
        <dbReference type="Pfam" id="PF14258"/>
    </source>
</evidence>
<evidence type="ECO:0000313" key="3">
    <source>
        <dbReference type="Proteomes" id="UP000288215"/>
    </source>
</evidence>
<organism evidence="2 3">
    <name type="scientific">Methanosuratincola subterraneus</name>
    <dbReference type="NCBI Taxonomy" id="2593994"/>
    <lineage>
        <taxon>Archaea</taxon>
        <taxon>Thermoproteota</taxon>
        <taxon>Methanosuratincolia</taxon>
        <taxon>Candidatus Methanomethylicales</taxon>
        <taxon>Candidatus Methanomethylicaceae</taxon>
        <taxon>Candidatus Methanosuratincola (ex Vanwonterghem et al. 2016)</taxon>
    </lineage>
</organism>
<dbReference type="AlphaFoldDB" id="A0A3S3SRW8"/>
<sequence>MNAKRAAAIGAALALISAVGIIWAVPSVDDFSLENPYWNGMSSAAAGLGISARDPGAEPDPAGTVLIIAGPDEPFSAGRVSEIASFLGSGGVVVLMDDFGEGNSLLEGLGVPVRINGSTLLDPLFMEKARQYPVVSALGAAGGARVTMDYASALEIMPGAAQKGARVLLESSAFSYLDVDVDGDHTAGEPLGPFPVAAEVPYGKGRFVVVSDSSILINSVYGISGGNAEFVRSIAGNREIVIDYGNNAASPYGSLRSGVLSAVGAVGEYPELRYLLAVAGAWAIFAADPIRLFHRRAAGGSGLFAGESQEVRKVAEAHPGWDLSLIRRTWEERARCGSSAPIRAAGLGNKPAEAAFGRRPGVDEGQSK</sequence>
<dbReference type="Proteomes" id="UP000288215">
    <property type="component" value="Unassembled WGS sequence"/>
</dbReference>
<proteinExistence type="predicted"/>
<accession>A0A3S3SRW8</accession>
<comment type="caution">
    <text evidence="2">The sequence shown here is derived from an EMBL/GenBank/DDBJ whole genome shotgun (WGS) entry which is preliminary data.</text>
</comment>
<dbReference type="EMBL" id="RXGA01000003">
    <property type="protein sequence ID" value="RWX73444.1"/>
    <property type="molecule type" value="Genomic_DNA"/>
</dbReference>
<gene>
    <name evidence="2" type="ORF">Metus_1418</name>
</gene>
<reference evidence="2 3" key="1">
    <citation type="submission" date="2018-12" db="EMBL/GenBank/DDBJ databases">
        <title>The complete genome of the methanogenic archaea of the candidate phylum Verstraetearchaeota, obtained from the metagenome of underground thermal water.</title>
        <authorList>
            <person name="Kadnikov V.V."/>
            <person name="Mardanov A.V."/>
            <person name="Beletsky A.V."/>
            <person name="Karnachuk O.V."/>
            <person name="Ravin N.V."/>
        </authorList>
    </citation>
    <scope>NUCLEOTIDE SEQUENCE [LARGE SCALE GENOMIC DNA]</scope>
    <source>
        <strain evidence="2">Ch88</strain>
    </source>
</reference>
<dbReference type="Pfam" id="PF14258">
    <property type="entry name" value="DUF4350"/>
    <property type="match status" value="1"/>
</dbReference>
<protein>
    <recommendedName>
        <fullName evidence="1">DUF4350 domain-containing protein</fullName>
    </recommendedName>
</protein>
<name>A0A3S3SRW8_METS7</name>